<sequence length="191" mass="21853">MTVTLNMQKLSTFGRLLTILLITTLSTAFTTDDAVQPNLHHIRKLLVTALDSKKVTDSLYNNLTSIKDRHPLINGYIGTLQALKAKHAWNPYYKIKHLNDSEKTFKEAVSHDPHNIEIRFMRFSIEHNVPGFLGFNKNLVTDRQEMVRQIENKNYSSADKALVKTIIDFLIESKRCTPAENNMLKQTLSAL</sequence>
<dbReference type="Proteomes" id="UP001597010">
    <property type="component" value="Unassembled WGS sequence"/>
</dbReference>
<evidence type="ECO:0000256" key="1">
    <source>
        <dbReference type="SAM" id="SignalP"/>
    </source>
</evidence>
<proteinExistence type="predicted"/>
<evidence type="ECO:0000313" key="2">
    <source>
        <dbReference type="EMBL" id="MFD0795006.1"/>
    </source>
</evidence>
<organism evidence="2 3">
    <name type="scientific">Mucilaginibacter litoreus</name>
    <dbReference type="NCBI Taxonomy" id="1048221"/>
    <lineage>
        <taxon>Bacteria</taxon>
        <taxon>Pseudomonadati</taxon>
        <taxon>Bacteroidota</taxon>
        <taxon>Sphingobacteriia</taxon>
        <taxon>Sphingobacteriales</taxon>
        <taxon>Sphingobacteriaceae</taxon>
        <taxon>Mucilaginibacter</taxon>
    </lineage>
</organism>
<keyword evidence="3" id="KW-1185">Reference proteome</keyword>
<gene>
    <name evidence="2" type="ORF">ACFQZX_15395</name>
</gene>
<feature type="signal peptide" evidence="1">
    <location>
        <begin position="1"/>
        <end position="30"/>
    </location>
</feature>
<accession>A0ABW3AWX5</accession>
<dbReference type="RefSeq" id="WP_377116969.1">
    <property type="nucleotide sequence ID" value="NZ_JBHTHZ010000013.1"/>
</dbReference>
<feature type="chain" id="PRO_5045850809" evidence="1">
    <location>
        <begin position="31"/>
        <end position="191"/>
    </location>
</feature>
<keyword evidence="1" id="KW-0732">Signal</keyword>
<dbReference type="EMBL" id="JBHTHZ010000013">
    <property type="protein sequence ID" value="MFD0795006.1"/>
    <property type="molecule type" value="Genomic_DNA"/>
</dbReference>
<comment type="caution">
    <text evidence="2">The sequence shown here is derived from an EMBL/GenBank/DDBJ whole genome shotgun (WGS) entry which is preliminary data.</text>
</comment>
<name>A0ABW3AWX5_9SPHI</name>
<evidence type="ECO:0000313" key="3">
    <source>
        <dbReference type="Proteomes" id="UP001597010"/>
    </source>
</evidence>
<protein>
    <submittedName>
        <fullName evidence="2">Uncharacterized protein</fullName>
    </submittedName>
</protein>
<reference evidence="3" key="1">
    <citation type="journal article" date="2019" name="Int. J. Syst. Evol. Microbiol.">
        <title>The Global Catalogue of Microorganisms (GCM) 10K type strain sequencing project: providing services to taxonomists for standard genome sequencing and annotation.</title>
        <authorList>
            <consortium name="The Broad Institute Genomics Platform"/>
            <consortium name="The Broad Institute Genome Sequencing Center for Infectious Disease"/>
            <person name="Wu L."/>
            <person name="Ma J."/>
        </authorList>
    </citation>
    <scope>NUCLEOTIDE SEQUENCE [LARGE SCALE GENOMIC DNA]</scope>
    <source>
        <strain evidence="3">CCUG 61484</strain>
    </source>
</reference>